<protein>
    <submittedName>
        <fullName evidence="1">Uncharacterized protein</fullName>
    </submittedName>
</protein>
<evidence type="ECO:0000313" key="2">
    <source>
        <dbReference type="Proteomes" id="UP001198163"/>
    </source>
</evidence>
<keyword evidence="2" id="KW-1185">Reference proteome</keyword>
<dbReference type="AlphaFoldDB" id="A0AAE3JIR1"/>
<reference evidence="1" key="1">
    <citation type="submission" date="2021-08" db="EMBL/GenBank/DDBJ databases">
        <title>Comparative analyses of Brucepasteria parasyntrophica and Teretinema zuelzerae.</title>
        <authorList>
            <person name="Song Y."/>
            <person name="Brune A."/>
        </authorList>
    </citation>
    <scope>NUCLEOTIDE SEQUENCE</scope>
    <source>
        <strain evidence="1">DSM 1903</strain>
    </source>
</reference>
<comment type="caution">
    <text evidence="1">The sequence shown here is derived from an EMBL/GenBank/DDBJ whole genome shotgun (WGS) entry which is preliminary data.</text>
</comment>
<name>A0AAE3JIR1_9SPIR</name>
<organism evidence="1 2">
    <name type="scientific">Teretinema zuelzerae</name>
    <dbReference type="NCBI Taxonomy" id="156"/>
    <lineage>
        <taxon>Bacteria</taxon>
        <taxon>Pseudomonadati</taxon>
        <taxon>Spirochaetota</taxon>
        <taxon>Spirochaetia</taxon>
        <taxon>Spirochaetales</taxon>
        <taxon>Treponemataceae</taxon>
        <taxon>Teretinema</taxon>
    </lineage>
</organism>
<dbReference type="EMBL" id="JAINWA010000003">
    <property type="protein sequence ID" value="MCD1654553.1"/>
    <property type="molecule type" value="Genomic_DNA"/>
</dbReference>
<dbReference type="Proteomes" id="UP001198163">
    <property type="component" value="Unassembled WGS sequence"/>
</dbReference>
<accession>A0AAE3JIR1</accession>
<gene>
    <name evidence="1" type="ORF">K7J14_07515</name>
</gene>
<proteinExistence type="predicted"/>
<evidence type="ECO:0000313" key="1">
    <source>
        <dbReference type="EMBL" id="MCD1654553.1"/>
    </source>
</evidence>
<sequence>MDQKKTADFSRFRELGLIKSVDAPIQNLSAEQKAALNRKGNQFYNEGEIEAARRIFVTTGYSDGLTRIGDHYLSKGREIDALKMFWLAHNKRKAEPLIGKIAQVIESLIKT</sequence>